<keyword evidence="2" id="KW-1185">Reference proteome</keyword>
<comment type="caution">
    <text evidence="1">The sequence shown here is derived from an EMBL/GenBank/DDBJ whole genome shotgun (WGS) entry which is preliminary data.</text>
</comment>
<name>A0ABN9TF36_9DINO</name>
<evidence type="ECO:0000313" key="2">
    <source>
        <dbReference type="Proteomes" id="UP001189429"/>
    </source>
</evidence>
<reference evidence="1" key="1">
    <citation type="submission" date="2023-10" db="EMBL/GenBank/DDBJ databases">
        <authorList>
            <person name="Chen Y."/>
            <person name="Shah S."/>
            <person name="Dougan E. K."/>
            <person name="Thang M."/>
            <person name="Chan C."/>
        </authorList>
    </citation>
    <scope>NUCLEOTIDE SEQUENCE [LARGE SCALE GENOMIC DNA]</scope>
</reference>
<gene>
    <name evidence="1" type="ORF">PCOR1329_LOCUS38511</name>
</gene>
<sequence>MLLLLCLFLPVAVGLHIADAHGHARERSPERIRLEGRVGVQQHDDPDENVSDPYEGGHFDGAPDTGIHGVGFPSGGRVAIVLRGASFRGKGGKYRKNASCVNDTESLERQGRATDSLVRNVIARFERYGNEVDVVVTDRVCNLTDERIVSRIGRERVKMQSQNASGHQRTNIMWAIDQLRNYSAEHGLLGSEYRTSNRSYVAVKYNLVLILRHDTVWQVPIDQWPDADFRKVLFPYQCPKKGVHDLFAIMPGSYLQFYYDILKWKWCFGQDDGHDCMKGMVERTNQSTVGVALRAPWAGGNKTLNVFSMWWTYGKKRQFC</sequence>
<evidence type="ECO:0000313" key="1">
    <source>
        <dbReference type="EMBL" id="CAK0844420.1"/>
    </source>
</evidence>
<evidence type="ECO:0008006" key="3">
    <source>
        <dbReference type="Google" id="ProtNLM"/>
    </source>
</evidence>
<organism evidence="1 2">
    <name type="scientific">Prorocentrum cordatum</name>
    <dbReference type="NCBI Taxonomy" id="2364126"/>
    <lineage>
        <taxon>Eukaryota</taxon>
        <taxon>Sar</taxon>
        <taxon>Alveolata</taxon>
        <taxon>Dinophyceae</taxon>
        <taxon>Prorocentrales</taxon>
        <taxon>Prorocentraceae</taxon>
        <taxon>Prorocentrum</taxon>
    </lineage>
</organism>
<proteinExistence type="predicted"/>
<accession>A0ABN9TF36</accession>
<dbReference type="EMBL" id="CAUYUJ010014662">
    <property type="protein sequence ID" value="CAK0844420.1"/>
    <property type="molecule type" value="Genomic_DNA"/>
</dbReference>
<protein>
    <recommendedName>
        <fullName evidence="3">Phospholipase B-like</fullName>
    </recommendedName>
</protein>
<dbReference type="Proteomes" id="UP001189429">
    <property type="component" value="Unassembled WGS sequence"/>
</dbReference>